<proteinExistence type="predicted"/>
<evidence type="ECO:0008006" key="4">
    <source>
        <dbReference type="Google" id="ProtNLM"/>
    </source>
</evidence>
<dbReference type="EMBL" id="BAAALF010000154">
    <property type="protein sequence ID" value="GAA1262914.1"/>
    <property type="molecule type" value="Genomic_DNA"/>
</dbReference>
<sequence length="160" mass="18150">MIERGDAPRDLRSLTVPRAGSPVEAGDPWEPYRLADPAGLPVGSVAAYLMDLQAAGRPATTQRSYGMDLLRWFRFLWVAEVPWNEATRTEARDFSWWKVPLVPAEPVTARRTVGNRVWFKFRLPDSENVTIHSRRRKRVSRRRISFHCGSPGQGHGQPSA</sequence>
<accession>A0ABN1WSF0</accession>
<feature type="compositionally biased region" description="Basic and acidic residues" evidence="1">
    <location>
        <begin position="1"/>
        <end position="12"/>
    </location>
</feature>
<comment type="caution">
    <text evidence="2">The sequence shown here is derived from an EMBL/GenBank/DDBJ whole genome shotgun (WGS) entry which is preliminary data.</text>
</comment>
<dbReference type="RefSeq" id="WP_344445282.1">
    <property type="nucleotide sequence ID" value="NZ_BAAALF010000154.1"/>
</dbReference>
<keyword evidence="3" id="KW-1185">Reference proteome</keyword>
<name>A0ABN1WSF0_9ACTN</name>
<reference evidence="2 3" key="1">
    <citation type="journal article" date="2019" name="Int. J. Syst. Evol. Microbiol.">
        <title>The Global Catalogue of Microorganisms (GCM) 10K type strain sequencing project: providing services to taxonomists for standard genome sequencing and annotation.</title>
        <authorList>
            <consortium name="The Broad Institute Genomics Platform"/>
            <consortium name="The Broad Institute Genome Sequencing Center for Infectious Disease"/>
            <person name="Wu L."/>
            <person name="Ma J."/>
        </authorList>
    </citation>
    <scope>NUCLEOTIDE SEQUENCE [LARGE SCALE GENOMIC DNA]</scope>
    <source>
        <strain evidence="2 3">JCM 13004</strain>
    </source>
</reference>
<dbReference type="Proteomes" id="UP001500037">
    <property type="component" value="Unassembled WGS sequence"/>
</dbReference>
<evidence type="ECO:0000313" key="2">
    <source>
        <dbReference type="EMBL" id="GAA1262914.1"/>
    </source>
</evidence>
<organism evidence="2 3">
    <name type="scientific">Kitasatospora nipponensis</name>
    <dbReference type="NCBI Taxonomy" id="258049"/>
    <lineage>
        <taxon>Bacteria</taxon>
        <taxon>Bacillati</taxon>
        <taxon>Actinomycetota</taxon>
        <taxon>Actinomycetes</taxon>
        <taxon>Kitasatosporales</taxon>
        <taxon>Streptomycetaceae</taxon>
        <taxon>Kitasatospora</taxon>
    </lineage>
</organism>
<gene>
    <name evidence="2" type="ORF">GCM10009665_60690</name>
</gene>
<feature type="region of interest" description="Disordered" evidence="1">
    <location>
        <begin position="1"/>
        <end position="23"/>
    </location>
</feature>
<evidence type="ECO:0000313" key="3">
    <source>
        <dbReference type="Proteomes" id="UP001500037"/>
    </source>
</evidence>
<protein>
    <recommendedName>
        <fullName evidence="4">Phage integrase family protein with SAM-like domain</fullName>
    </recommendedName>
</protein>
<evidence type="ECO:0000256" key="1">
    <source>
        <dbReference type="SAM" id="MobiDB-lite"/>
    </source>
</evidence>